<sequence>MVKNSMDSSLGVSLTVSAVCCPVEAGEDPAGIARYVQAVLEPVFHPAGIAVEVAPLAYQPCGKVPVIITLDGQDPRLLWYYKGMPAEALSEELFWLLFDLPLVADRVPA</sequence>
<keyword evidence="2" id="KW-1185">Reference proteome</keyword>
<name>A6NWQ6_9FIRM</name>
<dbReference type="AlphaFoldDB" id="A6NWQ6"/>
<gene>
    <name evidence="1" type="ORF">BACCAP_02650</name>
</gene>
<comment type="caution">
    <text evidence="1">The sequence shown here is derived from an EMBL/GenBank/DDBJ whole genome shotgun (WGS) entry which is preliminary data.</text>
</comment>
<proteinExistence type="predicted"/>
<evidence type="ECO:0000313" key="2">
    <source>
        <dbReference type="Proteomes" id="UP000003639"/>
    </source>
</evidence>
<protein>
    <submittedName>
        <fullName evidence="1">Uncharacterized protein</fullName>
    </submittedName>
</protein>
<dbReference type="Proteomes" id="UP000003639">
    <property type="component" value="Unassembled WGS sequence"/>
</dbReference>
<dbReference type="OrthoDB" id="1854892at2"/>
<accession>A6NWQ6</accession>
<evidence type="ECO:0000313" key="1">
    <source>
        <dbReference type="EMBL" id="EDM99593.1"/>
    </source>
</evidence>
<reference evidence="1 2" key="2">
    <citation type="submission" date="2007-06" db="EMBL/GenBank/DDBJ databases">
        <title>Draft genome sequence of Pseudoflavonifractor capillosus ATCC 29799.</title>
        <authorList>
            <person name="Sudarsanam P."/>
            <person name="Ley R."/>
            <person name="Guruge J."/>
            <person name="Turnbaugh P.J."/>
            <person name="Mahowald M."/>
            <person name="Liep D."/>
            <person name="Gordon J."/>
        </authorList>
    </citation>
    <scope>NUCLEOTIDE SEQUENCE [LARGE SCALE GENOMIC DNA]</scope>
    <source>
        <strain evidence="1 2">ATCC 29799</strain>
    </source>
</reference>
<organism evidence="1 2">
    <name type="scientific">Pseudoflavonifractor capillosus ATCC 29799</name>
    <dbReference type="NCBI Taxonomy" id="411467"/>
    <lineage>
        <taxon>Bacteria</taxon>
        <taxon>Bacillati</taxon>
        <taxon>Bacillota</taxon>
        <taxon>Clostridia</taxon>
        <taxon>Eubacteriales</taxon>
        <taxon>Oscillospiraceae</taxon>
        <taxon>Pseudoflavonifractor</taxon>
    </lineage>
</organism>
<dbReference type="EMBL" id="AAXG02000016">
    <property type="protein sequence ID" value="EDM99593.1"/>
    <property type="molecule type" value="Genomic_DNA"/>
</dbReference>
<dbReference type="STRING" id="411467.BACCAP_02650"/>
<reference evidence="1 2" key="1">
    <citation type="submission" date="2007-04" db="EMBL/GenBank/DDBJ databases">
        <authorList>
            <person name="Fulton L."/>
            <person name="Clifton S."/>
            <person name="Fulton B."/>
            <person name="Xu J."/>
            <person name="Minx P."/>
            <person name="Pepin K.H."/>
            <person name="Johnson M."/>
            <person name="Thiruvilangam P."/>
            <person name="Bhonagiri V."/>
            <person name="Nash W.E."/>
            <person name="Mardis E.R."/>
            <person name="Wilson R.K."/>
        </authorList>
    </citation>
    <scope>NUCLEOTIDE SEQUENCE [LARGE SCALE GENOMIC DNA]</scope>
    <source>
        <strain evidence="1 2">ATCC 29799</strain>
    </source>
</reference>